<evidence type="ECO:0000256" key="8">
    <source>
        <dbReference type="ARBA" id="ARBA00049547"/>
    </source>
</evidence>
<evidence type="ECO:0000256" key="5">
    <source>
        <dbReference type="ARBA" id="ARBA00023002"/>
    </source>
</evidence>
<evidence type="ECO:0000256" key="3">
    <source>
        <dbReference type="ARBA" id="ARBA00022630"/>
    </source>
</evidence>
<gene>
    <name evidence="11" type="primary">aao</name>
    <name evidence="11" type="ORF">Vau01_036720</name>
</gene>
<dbReference type="Pfam" id="PF01266">
    <property type="entry name" value="DAO"/>
    <property type="match status" value="1"/>
</dbReference>
<feature type="binding site" evidence="9">
    <location>
        <position position="299"/>
    </location>
    <ligand>
        <name>D-dopa</name>
        <dbReference type="ChEBI" id="CHEBI:149689"/>
    </ligand>
</feature>
<dbReference type="Gene3D" id="3.40.50.720">
    <property type="entry name" value="NAD(P)-binding Rossmann-like Domain"/>
    <property type="match status" value="1"/>
</dbReference>
<comment type="caution">
    <text evidence="11">The sequence shown here is derived from an EMBL/GenBank/DDBJ whole genome shotgun (WGS) entry which is preliminary data.</text>
</comment>
<reference evidence="11" key="1">
    <citation type="submission" date="2021-01" db="EMBL/GenBank/DDBJ databases">
        <title>Whole genome shotgun sequence of Virgisporangium aurantiacum NBRC 16421.</title>
        <authorList>
            <person name="Komaki H."/>
            <person name="Tamura T."/>
        </authorList>
    </citation>
    <scope>NUCLEOTIDE SEQUENCE</scope>
    <source>
        <strain evidence="11">NBRC 16421</strain>
    </source>
</reference>
<keyword evidence="4 9" id="KW-0274">FAD</keyword>
<feature type="binding site" evidence="9">
    <location>
        <begin position="298"/>
        <end position="303"/>
    </location>
    <ligand>
        <name>FAD</name>
        <dbReference type="ChEBI" id="CHEBI:57692"/>
    </ligand>
</feature>
<evidence type="ECO:0000313" key="12">
    <source>
        <dbReference type="Proteomes" id="UP000612585"/>
    </source>
</evidence>
<evidence type="ECO:0000256" key="4">
    <source>
        <dbReference type="ARBA" id="ARBA00022827"/>
    </source>
</evidence>
<evidence type="ECO:0000256" key="9">
    <source>
        <dbReference type="PIRSR" id="PIRSR000189-1"/>
    </source>
</evidence>
<dbReference type="PANTHER" id="PTHR11530">
    <property type="entry name" value="D-AMINO ACID OXIDASE"/>
    <property type="match status" value="1"/>
</dbReference>
<organism evidence="11 12">
    <name type="scientific">Virgisporangium aurantiacum</name>
    <dbReference type="NCBI Taxonomy" id="175570"/>
    <lineage>
        <taxon>Bacteria</taxon>
        <taxon>Bacillati</taxon>
        <taxon>Actinomycetota</taxon>
        <taxon>Actinomycetes</taxon>
        <taxon>Micromonosporales</taxon>
        <taxon>Micromonosporaceae</taxon>
        <taxon>Virgisporangium</taxon>
    </lineage>
</organism>
<dbReference type="SUPFAM" id="SSF51971">
    <property type="entry name" value="Nucleotide-binding domain"/>
    <property type="match status" value="1"/>
</dbReference>
<comment type="similarity">
    <text evidence="2">Belongs to the DAMOX/DASOX family.</text>
</comment>
<dbReference type="RefSeq" id="WP_203993984.1">
    <property type="nucleotide sequence ID" value="NZ_BOPG01000023.1"/>
</dbReference>
<dbReference type="AlphaFoldDB" id="A0A8J4DZX6"/>
<dbReference type="PROSITE" id="PS00677">
    <property type="entry name" value="DAO"/>
    <property type="match status" value="1"/>
</dbReference>
<dbReference type="GO" id="GO:0005737">
    <property type="term" value="C:cytoplasm"/>
    <property type="evidence" value="ECO:0007669"/>
    <property type="project" value="TreeGrafter"/>
</dbReference>
<comment type="catalytic activity">
    <reaction evidence="8">
        <text>a D-alpha-amino acid + O2 + H2O = a 2-oxocarboxylate + H2O2 + NH4(+)</text>
        <dbReference type="Rhea" id="RHEA:21816"/>
        <dbReference type="ChEBI" id="CHEBI:15377"/>
        <dbReference type="ChEBI" id="CHEBI:15379"/>
        <dbReference type="ChEBI" id="CHEBI:16240"/>
        <dbReference type="ChEBI" id="CHEBI:28938"/>
        <dbReference type="ChEBI" id="CHEBI:35179"/>
        <dbReference type="ChEBI" id="CHEBI:59871"/>
        <dbReference type="EC" id="1.4.3.3"/>
    </reaction>
    <physiologicalReaction direction="left-to-right" evidence="8">
        <dbReference type="Rhea" id="RHEA:21817"/>
    </physiologicalReaction>
</comment>
<dbReference type="Gene3D" id="3.30.9.10">
    <property type="entry name" value="D-Amino Acid Oxidase, subunit A, domain 2"/>
    <property type="match status" value="1"/>
</dbReference>
<dbReference type="InterPro" id="IPR023209">
    <property type="entry name" value="DAO"/>
</dbReference>
<dbReference type="EMBL" id="BOPG01000023">
    <property type="protein sequence ID" value="GIJ56156.1"/>
    <property type="molecule type" value="Genomic_DNA"/>
</dbReference>
<dbReference type="PIRSF" id="PIRSF000189">
    <property type="entry name" value="D-aa_oxidase"/>
    <property type="match status" value="1"/>
</dbReference>
<dbReference type="SUPFAM" id="SSF54373">
    <property type="entry name" value="FAD-linked reductases, C-terminal domain"/>
    <property type="match status" value="1"/>
</dbReference>
<protein>
    <recommendedName>
        <fullName evidence="7">D-amino-acid oxidase</fullName>
        <ecNumber evidence="6">1.4.3.3</ecNumber>
    </recommendedName>
</protein>
<evidence type="ECO:0000256" key="2">
    <source>
        <dbReference type="ARBA" id="ARBA00006730"/>
    </source>
</evidence>
<name>A0A8J4DZX6_9ACTN</name>
<evidence type="ECO:0000313" key="11">
    <source>
        <dbReference type="EMBL" id="GIJ56156.1"/>
    </source>
</evidence>
<dbReference type="GO" id="GO:0003884">
    <property type="term" value="F:D-amino-acid oxidase activity"/>
    <property type="evidence" value="ECO:0007669"/>
    <property type="project" value="UniProtKB-EC"/>
</dbReference>
<keyword evidence="12" id="KW-1185">Reference proteome</keyword>
<comment type="cofactor">
    <cofactor evidence="1 9">
        <name>FAD</name>
        <dbReference type="ChEBI" id="CHEBI:57692"/>
    </cofactor>
</comment>
<dbReference type="Proteomes" id="UP000612585">
    <property type="component" value="Unassembled WGS sequence"/>
</dbReference>
<feature type="domain" description="FAD dependent oxidoreductase" evidence="10">
    <location>
        <begin position="7"/>
        <end position="313"/>
    </location>
</feature>
<evidence type="ECO:0000256" key="7">
    <source>
        <dbReference type="ARBA" id="ARBA00039751"/>
    </source>
</evidence>
<keyword evidence="3" id="KW-0285">Flavoprotein</keyword>
<feature type="binding site" evidence="9">
    <location>
        <position position="219"/>
    </location>
    <ligand>
        <name>D-dopa</name>
        <dbReference type="ChEBI" id="CHEBI:149689"/>
    </ligand>
</feature>
<dbReference type="EC" id="1.4.3.3" evidence="6"/>
<evidence type="ECO:0000256" key="1">
    <source>
        <dbReference type="ARBA" id="ARBA00001974"/>
    </source>
</evidence>
<dbReference type="PANTHER" id="PTHR11530:SF11">
    <property type="entry name" value="D-ASPARTATE OXIDASE"/>
    <property type="match status" value="1"/>
</dbReference>
<dbReference type="InterPro" id="IPR006076">
    <property type="entry name" value="FAD-dep_OxRdtase"/>
</dbReference>
<keyword evidence="5" id="KW-0560">Oxidoreductase</keyword>
<feature type="binding site" evidence="9">
    <location>
        <begin position="43"/>
        <end position="44"/>
    </location>
    <ligand>
        <name>FAD</name>
        <dbReference type="ChEBI" id="CHEBI:57692"/>
    </ligand>
</feature>
<dbReference type="GO" id="GO:0019478">
    <property type="term" value="P:D-amino acid catabolic process"/>
    <property type="evidence" value="ECO:0007669"/>
    <property type="project" value="TreeGrafter"/>
</dbReference>
<proteinExistence type="inferred from homology"/>
<feature type="binding site" evidence="9">
    <location>
        <position position="273"/>
    </location>
    <ligand>
        <name>D-dopa</name>
        <dbReference type="ChEBI" id="CHEBI:149689"/>
    </ligand>
</feature>
<dbReference type="GO" id="GO:0071949">
    <property type="term" value="F:FAD binding"/>
    <property type="evidence" value="ECO:0007669"/>
    <property type="project" value="InterPro"/>
</dbReference>
<accession>A0A8J4DZX6</accession>
<evidence type="ECO:0000256" key="6">
    <source>
        <dbReference type="ARBA" id="ARBA00039101"/>
    </source>
</evidence>
<sequence length="318" mass="33987">MPRSLTDVVVIGAGVSGLTTAIRLAEAGRRVSVWTADEPLATTSMAAGAMWGPYLVEPLDRVQAWSAETLHELRHLADEPGTGVRLVAGVEASREPVKPPDWGSQLDQFRMCAPVELPNGFATGWRFVAPLVDMPVYLTYLQRRLRAAGAEICLRRIGSLAEAASAAPVVVNCAGIGAHDLVPDPELFPVRGHLVVVENPGITEFFSEDTGSSPDLLHYAPHGNTVVVGGTAEPRQWTREPDPSIATAIITRCATVEPRLRHARVIGHRVGLRPTRPRVRVEADRVGHAVVVHNYGHGGAGVTLSWGCASEVTTLAVA</sequence>
<evidence type="ECO:0000259" key="10">
    <source>
        <dbReference type="Pfam" id="PF01266"/>
    </source>
</evidence>
<dbReference type="InterPro" id="IPR006181">
    <property type="entry name" value="D-amino_acid_oxidase_CS"/>
</dbReference>